<accession>A0ABU9AVE7</accession>
<proteinExistence type="predicted"/>
<evidence type="ECO:0000313" key="2">
    <source>
        <dbReference type="Proteomes" id="UP001371305"/>
    </source>
</evidence>
<comment type="caution">
    <text evidence="1">The sequence shown here is derived from an EMBL/GenBank/DDBJ whole genome shotgun (WGS) entry which is preliminary data.</text>
</comment>
<evidence type="ECO:0000313" key="1">
    <source>
        <dbReference type="EMBL" id="MEK7951729.1"/>
    </source>
</evidence>
<gene>
    <name evidence="1" type="ORF">WKV53_14520</name>
</gene>
<dbReference type="RefSeq" id="WP_341405419.1">
    <property type="nucleotide sequence ID" value="NZ_JBBUKT010000005.1"/>
</dbReference>
<dbReference type="EMBL" id="JBBUKT010000005">
    <property type="protein sequence ID" value="MEK7951729.1"/>
    <property type="molecule type" value="Genomic_DNA"/>
</dbReference>
<organism evidence="1 2">
    <name type="scientific">Luteolibacter soli</name>
    <dbReference type="NCBI Taxonomy" id="3135280"/>
    <lineage>
        <taxon>Bacteria</taxon>
        <taxon>Pseudomonadati</taxon>
        <taxon>Verrucomicrobiota</taxon>
        <taxon>Verrucomicrobiia</taxon>
        <taxon>Verrucomicrobiales</taxon>
        <taxon>Verrucomicrobiaceae</taxon>
        <taxon>Luteolibacter</taxon>
    </lineage>
</organism>
<name>A0ABU9AVE7_9BACT</name>
<dbReference type="Proteomes" id="UP001371305">
    <property type="component" value="Unassembled WGS sequence"/>
</dbReference>
<sequence length="146" mass="16299">MKFVINSYKGAEPLEFGMSHAEVREAVGGKFKSFKRDPDDEDDPPLDYFEKKGCFAYYSKTGELRAIEFCKPAEPMLDGVNLLGLKFVELMKLMKKKDATMKDTGAGFKSIKLGIGAWAPGGKHEPNIPAETVIVFREGYYEETDG</sequence>
<keyword evidence="2" id="KW-1185">Reference proteome</keyword>
<protein>
    <submittedName>
        <fullName evidence="1">Uncharacterized protein</fullName>
    </submittedName>
</protein>
<reference evidence="1 2" key="1">
    <citation type="submission" date="2024-04" db="EMBL/GenBank/DDBJ databases">
        <title>Luteolibacter sp. isolated from soil.</title>
        <authorList>
            <person name="An J."/>
        </authorList>
    </citation>
    <scope>NUCLEOTIDE SEQUENCE [LARGE SCALE GENOMIC DNA]</scope>
    <source>
        <strain evidence="1 2">Y139</strain>
    </source>
</reference>